<dbReference type="AlphaFoldDB" id="A0A3B0X6R5"/>
<dbReference type="GO" id="GO:0015628">
    <property type="term" value="P:protein secretion by the type II secretion system"/>
    <property type="evidence" value="ECO:0007669"/>
    <property type="project" value="InterPro"/>
</dbReference>
<dbReference type="InterPro" id="IPR045584">
    <property type="entry name" value="Pilin-like"/>
</dbReference>
<name>A0A3B0X6R5_9ZZZZ</name>
<sequence length="209" mass="23894">MHIPRTHHRKTRTKGFTLIEILVVITIISISIGAMMVNISFGGDEKKAEEEILRLQQLLRFAHEQSVIRSKEYGVRFYETGYRFLTLNEEKGTWDDLQDRLLRSRTLPEPLEIELYIEETLVELLISRAEEPDPPSEDEDEDKLSLTSAASGIQLAGEADEEVIKPQVFILSSSELTPPFQVRMRVPGSEVEELLEGLVQGQYNRIKAQ</sequence>
<dbReference type="GO" id="GO:0015627">
    <property type="term" value="C:type II protein secretion system complex"/>
    <property type="evidence" value="ECO:0007669"/>
    <property type="project" value="InterPro"/>
</dbReference>
<proteinExistence type="predicted"/>
<evidence type="ECO:0008006" key="3">
    <source>
        <dbReference type="Google" id="ProtNLM"/>
    </source>
</evidence>
<accession>A0A3B0X6R5</accession>
<evidence type="ECO:0000256" key="1">
    <source>
        <dbReference type="SAM" id="Phobius"/>
    </source>
</evidence>
<dbReference type="NCBIfam" id="TIGR02532">
    <property type="entry name" value="IV_pilin_GFxxxE"/>
    <property type="match status" value="1"/>
</dbReference>
<keyword evidence="1" id="KW-0472">Membrane</keyword>
<evidence type="ECO:0000313" key="2">
    <source>
        <dbReference type="EMBL" id="VAW57239.1"/>
    </source>
</evidence>
<dbReference type="InterPro" id="IPR012902">
    <property type="entry name" value="N_methyl_site"/>
</dbReference>
<feature type="transmembrane region" description="Helical" evidence="1">
    <location>
        <begin position="21"/>
        <end position="41"/>
    </location>
</feature>
<reference evidence="2" key="1">
    <citation type="submission" date="2018-06" db="EMBL/GenBank/DDBJ databases">
        <authorList>
            <person name="Zhirakovskaya E."/>
        </authorList>
    </citation>
    <scope>NUCLEOTIDE SEQUENCE</scope>
</reference>
<dbReference type="EMBL" id="UOFF01000362">
    <property type="protein sequence ID" value="VAW57239.1"/>
    <property type="molecule type" value="Genomic_DNA"/>
</dbReference>
<dbReference type="SUPFAM" id="SSF54523">
    <property type="entry name" value="Pili subunits"/>
    <property type="match status" value="1"/>
</dbReference>
<dbReference type="Gene3D" id="3.55.40.10">
    <property type="entry name" value="minor pseudopilin epsh domain"/>
    <property type="match status" value="1"/>
</dbReference>
<keyword evidence="1" id="KW-1133">Transmembrane helix</keyword>
<organism evidence="2">
    <name type="scientific">hydrothermal vent metagenome</name>
    <dbReference type="NCBI Taxonomy" id="652676"/>
    <lineage>
        <taxon>unclassified sequences</taxon>
        <taxon>metagenomes</taxon>
        <taxon>ecological metagenomes</taxon>
    </lineage>
</organism>
<dbReference type="Pfam" id="PF07963">
    <property type="entry name" value="N_methyl"/>
    <property type="match status" value="1"/>
</dbReference>
<dbReference type="InterPro" id="IPR049875">
    <property type="entry name" value="TypeII_GspH"/>
</dbReference>
<dbReference type="NCBIfam" id="TIGR01708">
    <property type="entry name" value="typeII_sec_gspH"/>
    <property type="match status" value="1"/>
</dbReference>
<gene>
    <name evidence="2" type="ORF">MNBD_GAMMA07-541</name>
</gene>
<keyword evidence="1" id="KW-0812">Transmembrane</keyword>
<protein>
    <recommendedName>
        <fullName evidence="3">General secretion pathway protein H</fullName>
    </recommendedName>
</protein>